<gene>
    <name evidence="1" type="ORF">EPI10_021415</name>
</gene>
<evidence type="ECO:0000313" key="1">
    <source>
        <dbReference type="EMBL" id="KAA3481015.1"/>
    </source>
</evidence>
<comment type="caution">
    <text evidence="1">The sequence shown here is derived from an EMBL/GenBank/DDBJ whole genome shotgun (WGS) entry which is preliminary data.</text>
</comment>
<protein>
    <submittedName>
        <fullName evidence="1">NDR1/HIN1-Like protein 3</fullName>
    </submittedName>
</protein>
<proteinExistence type="predicted"/>
<organism evidence="1 2">
    <name type="scientific">Gossypium australe</name>
    <dbReference type="NCBI Taxonomy" id="47621"/>
    <lineage>
        <taxon>Eukaryota</taxon>
        <taxon>Viridiplantae</taxon>
        <taxon>Streptophyta</taxon>
        <taxon>Embryophyta</taxon>
        <taxon>Tracheophyta</taxon>
        <taxon>Spermatophyta</taxon>
        <taxon>Magnoliopsida</taxon>
        <taxon>eudicotyledons</taxon>
        <taxon>Gunneridae</taxon>
        <taxon>Pentapetalae</taxon>
        <taxon>rosids</taxon>
        <taxon>malvids</taxon>
        <taxon>Malvales</taxon>
        <taxon>Malvaceae</taxon>
        <taxon>Malvoideae</taxon>
        <taxon>Gossypium</taxon>
    </lineage>
</organism>
<keyword evidence="2" id="KW-1185">Reference proteome</keyword>
<name>A0A5B6WIT6_9ROSI</name>
<accession>A0A5B6WIT6</accession>
<dbReference type="EMBL" id="SMMG02000003">
    <property type="protein sequence ID" value="KAA3481015.1"/>
    <property type="molecule type" value="Genomic_DNA"/>
</dbReference>
<reference evidence="2" key="1">
    <citation type="journal article" date="2019" name="Plant Biotechnol. J.">
        <title>Genome sequencing of the Australian wild diploid species Gossypium australe highlights disease resistance and delayed gland morphogenesis.</title>
        <authorList>
            <person name="Cai Y."/>
            <person name="Cai X."/>
            <person name="Wang Q."/>
            <person name="Wang P."/>
            <person name="Zhang Y."/>
            <person name="Cai C."/>
            <person name="Xu Y."/>
            <person name="Wang K."/>
            <person name="Zhou Z."/>
            <person name="Wang C."/>
            <person name="Geng S."/>
            <person name="Li B."/>
            <person name="Dong Q."/>
            <person name="Hou Y."/>
            <person name="Wang H."/>
            <person name="Ai P."/>
            <person name="Liu Z."/>
            <person name="Yi F."/>
            <person name="Sun M."/>
            <person name="An G."/>
            <person name="Cheng J."/>
            <person name="Zhang Y."/>
            <person name="Shi Q."/>
            <person name="Xie Y."/>
            <person name="Shi X."/>
            <person name="Chang Y."/>
            <person name="Huang F."/>
            <person name="Chen Y."/>
            <person name="Hong S."/>
            <person name="Mi L."/>
            <person name="Sun Q."/>
            <person name="Zhang L."/>
            <person name="Zhou B."/>
            <person name="Peng R."/>
            <person name="Zhang X."/>
            <person name="Liu F."/>
        </authorList>
    </citation>
    <scope>NUCLEOTIDE SEQUENCE [LARGE SCALE GENOMIC DNA]</scope>
    <source>
        <strain evidence="2">cv. PA1801</strain>
    </source>
</reference>
<dbReference type="OrthoDB" id="1938625at2759"/>
<evidence type="ECO:0000313" key="2">
    <source>
        <dbReference type="Proteomes" id="UP000325315"/>
    </source>
</evidence>
<sequence length="135" mass="15689">MIVQLLGVRRTWNIERYLSLPTMVVRSKRATFQGIHYCKWSRLCIPKEEGGLGFRDLAKFNIALLTKQVDETRRILYIPISHVGVSYFLVWRPDNSGEYSVKSGYKLPIRGPPKYKVRERKNIDQHVVLECPLAA</sequence>
<dbReference type="AlphaFoldDB" id="A0A5B6WIT6"/>
<dbReference type="Proteomes" id="UP000325315">
    <property type="component" value="Unassembled WGS sequence"/>
</dbReference>